<protein>
    <submittedName>
        <fullName evidence="9">Peptide/nickel transport system permease protein</fullName>
    </submittedName>
</protein>
<evidence type="ECO:0000256" key="7">
    <source>
        <dbReference type="RuleBase" id="RU363032"/>
    </source>
</evidence>
<proteinExistence type="inferred from homology"/>
<dbReference type="AlphaFoldDB" id="A0A1K2I0V3"/>
<evidence type="ECO:0000256" key="4">
    <source>
        <dbReference type="ARBA" id="ARBA00022692"/>
    </source>
</evidence>
<feature type="transmembrane region" description="Helical" evidence="7">
    <location>
        <begin position="178"/>
        <end position="198"/>
    </location>
</feature>
<dbReference type="CDD" id="cd06261">
    <property type="entry name" value="TM_PBP2"/>
    <property type="match status" value="1"/>
</dbReference>
<feature type="transmembrane region" description="Helical" evidence="7">
    <location>
        <begin position="91"/>
        <end position="113"/>
    </location>
</feature>
<dbReference type="SUPFAM" id="SSF161098">
    <property type="entry name" value="MetI-like"/>
    <property type="match status" value="1"/>
</dbReference>
<comment type="similarity">
    <text evidence="7">Belongs to the binding-protein-dependent transport system permease family.</text>
</comment>
<feature type="transmembrane region" description="Helical" evidence="7">
    <location>
        <begin position="254"/>
        <end position="274"/>
    </location>
</feature>
<evidence type="ECO:0000313" key="9">
    <source>
        <dbReference type="EMBL" id="SFZ86021.1"/>
    </source>
</evidence>
<name>A0A1K2I0V3_9HYPH</name>
<feature type="transmembrane region" description="Helical" evidence="7">
    <location>
        <begin position="26"/>
        <end position="49"/>
    </location>
</feature>
<keyword evidence="2 7" id="KW-0813">Transport</keyword>
<dbReference type="RefSeq" id="WP_072345299.1">
    <property type="nucleotide sequence ID" value="NZ_FPKU01000003.1"/>
</dbReference>
<evidence type="ECO:0000256" key="5">
    <source>
        <dbReference type="ARBA" id="ARBA00022989"/>
    </source>
</evidence>
<dbReference type="Gene3D" id="1.10.3720.10">
    <property type="entry name" value="MetI-like"/>
    <property type="match status" value="1"/>
</dbReference>
<evidence type="ECO:0000313" key="10">
    <source>
        <dbReference type="Proteomes" id="UP000183447"/>
    </source>
</evidence>
<evidence type="ECO:0000256" key="2">
    <source>
        <dbReference type="ARBA" id="ARBA00022448"/>
    </source>
</evidence>
<dbReference type="InterPro" id="IPR000515">
    <property type="entry name" value="MetI-like"/>
</dbReference>
<dbReference type="InterPro" id="IPR025966">
    <property type="entry name" value="OppC_N"/>
</dbReference>
<dbReference type="PANTHER" id="PTHR43386">
    <property type="entry name" value="OLIGOPEPTIDE TRANSPORT SYSTEM PERMEASE PROTEIN APPC"/>
    <property type="match status" value="1"/>
</dbReference>
<evidence type="ECO:0000256" key="3">
    <source>
        <dbReference type="ARBA" id="ARBA00022475"/>
    </source>
</evidence>
<dbReference type="Proteomes" id="UP000183447">
    <property type="component" value="Unassembled WGS sequence"/>
</dbReference>
<comment type="subcellular location">
    <subcellularLocation>
        <location evidence="1 7">Cell membrane</location>
        <topology evidence="1 7">Multi-pass membrane protein</topology>
    </subcellularLocation>
</comment>
<evidence type="ECO:0000256" key="6">
    <source>
        <dbReference type="ARBA" id="ARBA00023136"/>
    </source>
</evidence>
<gene>
    <name evidence="9" type="ORF">SAMN02983003_3195</name>
</gene>
<dbReference type="PANTHER" id="PTHR43386:SF6">
    <property type="entry name" value="ABC TRANSPORTER PERMEASE PROTEIN"/>
    <property type="match status" value="1"/>
</dbReference>
<dbReference type="GO" id="GO:0005886">
    <property type="term" value="C:plasma membrane"/>
    <property type="evidence" value="ECO:0007669"/>
    <property type="project" value="UniProtKB-SubCell"/>
</dbReference>
<evidence type="ECO:0000256" key="1">
    <source>
        <dbReference type="ARBA" id="ARBA00004651"/>
    </source>
</evidence>
<dbReference type="OrthoDB" id="9805884at2"/>
<dbReference type="Pfam" id="PF12911">
    <property type="entry name" value="OppC_N"/>
    <property type="match status" value="1"/>
</dbReference>
<dbReference type="InterPro" id="IPR035906">
    <property type="entry name" value="MetI-like_sf"/>
</dbReference>
<dbReference type="Pfam" id="PF00528">
    <property type="entry name" value="BPD_transp_1"/>
    <property type="match status" value="1"/>
</dbReference>
<feature type="transmembrane region" description="Helical" evidence="7">
    <location>
        <begin position="210"/>
        <end position="233"/>
    </location>
</feature>
<dbReference type="PROSITE" id="PS50928">
    <property type="entry name" value="ABC_TM1"/>
    <property type="match status" value="1"/>
</dbReference>
<keyword evidence="3" id="KW-1003">Cell membrane</keyword>
<keyword evidence="10" id="KW-1185">Reference proteome</keyword>
<feature type="domain" description="ABC transmembrane type-1" evidence="8">
    <location>
        <begin position="86"/>
        <end position="274"/>
    </location>
</feature>
<accession>A0A1K2I0V3</accession>
<dbReference type="EMBL" id="FPKU01000003">
    <property type="protein sequence ID" value="SFZ86021.1"/>
    <property type="molecule type" value="Genomic_DNA"/>
</dbReference>
<organism evidence="9 10">
    <name type="scientific">Devosia enhydra</name>
    <dbReference type="NCBI Taxonomy" id="665118"/>
    <lineage>
        <taxon>Bacteria</taxon>
        <taxon>Pseudomonadati</taxon>
        <taxon>Pseudomonadota</taxon>
        <taxon>Alphaproteobacteria</taxon>
        <taxon>Hyphomicrobiales</taxon>
        <taxon>Devosiaceae</taxon>
        <taxon>Devosia</taxon>
    </lineage>
</organism>
<keyword evidence="5 7" id="KW-1133">Transmembrane helix</keyword>
<keyword evidence="4 7" id="KW-0812">Transmembrane</keyword>
<dbReference type="InterPro" id="IPR050366">
    <property type="entry name" value="BP-dependent_transpt_permease"/>
</dbReference>
<dbReference type="STRING" id="665118.SAMN02983003_3195"/>
<feature type="transmembrane region" description="Helical" evidence="7">
    <location>
        <begin position="133"/>
        <end position="157"/>
    </location>
</feature>
<reference evidence="9 10" key="1">
    <citation type="submission" date="2016-11" db="EMBL/GenBank/DDBJ databases">
        <authorList>
            <person name="Jaros S."/>
            <person name="Januszkiewicz K."/>
            <person name="Wedrychowicz H."/>
        </authorList>
    </citation>
    <scope>NUCLEOTIDE SEQUENCE [LARGE SCALE GENOMIC DNA]</scope>
    <source>
        <strain evidence="9 10">ATCC 23634</strain>
    </source>
</reference>
<dbReference type="GO" id="GO:0055085">
    <property type="term" value="P:transmembrane transport"/>
    <property type="evidence" value="ECO:0007669"/>
    <property type="project" value="InterPro"/>
</dbReference>
<keyword evidence="6 7" id="KW-0472">Membrane</keyword>
<evidence type="ECO:0000259" key="8">
    <source>
        <dbReference type="PROSITE" id="PS50928"/>
    </source>
</evidence>
<sequence>MSFTGTTRTTPSTLSRWLGYARSNPATVFCAGVLVIFLLIALFAPLLAGDPLKIDPAQRLRPPSDSAIWGRDHLGRDVFARAIYGTRVSMLVGFSVAILVTVLGVAIGIYAGLSTIGGAIVMRLADALMAIPAVLLAIAFASLMNAGLLTVIIAITIPEIPRMVRLVRSVVLGVRQQLHVTAAISIGTSGLALVWRHILPNTLGPVLVQATYACASAIIASAVLSFLGVGLSPEVPSWGGMMADARQQFRIHPVLMLYPGVLLSLLVLAVNILGDRLSDALDPRKARRSGL</sequence>